<comment type="catalytic activity">
    <reaction evidence="8">
        <text>L-seryl-[protein] + ATP = O-phospho-L-seryl-[protein] + ADP + H(+)</text>
        <dbReference type="Rhea" id="RHEA:17989"/>
        <dbReference type="Rhea" id="RHEA-COMP:9863"/>
        <dbReference type="Rhea" id="RHEA-COMP:11604"/>
        <dbReference type="ChEBI" id="CHEBI:15378"/>
        <dbReference type="ChEBI" id="CHEBI:29999"/>
        <dbReference type="ChEBI" id="CHEBI:30616"/>
        <dbReference type="ChEBI" id="CHEBI:83421"/>
        <dbReference type="ChEBI" id="CHEBI:456216"/>
        <dbReference type="EC" id="2.7.11.1"/>
    </reaction>
</comment>
<evidence type="ECO:0000256" key="2">
    <source>
        <dbReference type="ARBA" id="ARBA00022527"/>
    </source>
</evidence>
<evidence type="ECO:0000256" key="5">
    <source>
        <dbReference type="ARBA" id="ARBA00022777"/>
    </source>
</evidence>
<keyword evidence="3" id="KW-0808">Transferase</keyword>
<dbReference type="STRING" id="578462.A0A0L0SNV9"/>
<name>A0A0L0SNV9_ALLM3</name>
<keyword evidence="4" id="KW-0547">Nucleotide-binding</keyword>
<dbReference type="Proteomes" id="UP000054350">
    <property type="component" value="Unassembled WGS sequence"/>
</dbReference>
<dbReference type="AlphaFoldDB" id="A0A0L0SNV9"/>
<sequence length="1005" mass="109327">MKLIPGTVLQVGEQRVVVDRFLAEGGLAHVYLVRLESTNEIVVLKTVSTSTSEGMRCMQNEVQYMKMFTGHKNIVRFIDAEFVHQGGQHALILMEYCPGGHVVDVMNRRLHNRLKEPEILKIFGDACEGVARMHYAKPPVIHRDLKVENLLLSASNDFKLCDFGSATTHILPPRSATFSISKAELDVTHEDVQKHTTVQYRAPELCDVYMGRGINEAVDIWALGVMLYKLCYYTTPFEKEGVNAIMHARYRIPPEPVFSKDLINMIRWCLKENPQDRPNIYQLVKEICRLRALPVPIENIYPDRTPTPAVLPPPPQPSGAPPMMLPNGLRPMAMPGATGQYMGAGSMPMPQPMRRGRVRPTSTSAIPNAQLADGMFQPFPSPVAPGPRMPAGNGSPFPAFEDVIGGGADTGGYPPTPGAGGSPTVAYAPMSPFGPPPDAQQQQQQQQQQAAAVYQQQQQQQQIQQQQQQQQQQAAAVYAQRSSPPVPQQQMFASPGSMGGLNDTFGRLTLDSNGSSAGARSPMRVPMPMPMPTPGVPYHSQGSLNVLDRPMSVGVTGAMGATAATATGGGSSNLHRRAASYGGGSAPVPSPAAAAAGSYPSVTSTPSPLGGPKSSMAKSVNGSANLLSVAPTPTRPHRFQNRLAWLDRYLQAPRGFRTKYLTRIVTESWRCAIVHTSRVAWWQDRLRQSALYTDPLVALRALCLVHTVLRHASPALVADIVTPPRGTEPMELARAQFRTPFHAREKFVALYAGVLLAVAQFHVKFPKLDGSYHVHDPAKADAAQADAAATGTSTSTAATSPYAGAHHHHARPQHPDLSNEVKMDMADGAKTLLESLAEYVLFAFEHAAELRETGHLELFHAMILVLEEAFAVYMLYMYLLSQLQGSADVRLQMHLRSLDATSHLLGHLASATQRSVPEGLGYAVPAYRPSTDVTAKWVQPASLIPKVVRRLIRRQIDPSALADTRVVNDRIQSRPEYGSVYSAPNEDFPDSSDSDGETSVQGTGA</sequence>
<dbReference type="OrthoDB" id="2018507at2759"/>
<evidence type="ECO:0000256" key="8">
    <source>
        <dbReference type="ARBA" id="ARBA00048679"/>
    </source>
</evidence>
<comment type="catalytic activity">
    <reaction evidence="7">
        <text>L-threonyl-[protein] + ATP = O-phospho-L-threonyl-[protein] + ADP + H(+)</text>
        <dbReference type="Rhea" id="RHEA:46608"/>
        <dbReference type="Rhea" id="RHEA-COMP:11060"/>
        <dbReference type="Rhea" id="RHEA-COMP:11605"/>
        <dbReference type="ChEBI" id="CHEBI:15378"/>
        <dbReference type="ChEBI" id="CHEBI:30013"/>
        <dbReference type="ChEBI" id="CHEBI:30616"/>
        <dbReference type="ChEBI" id="CHEBI:61977"/>
        <dbReference type="ChEBI" id="CHEBI:456216"/>
        <dbReference type="EC" id="2.7.11.1"/>
    </reaction>
</comment>
<evidence type="ECO:0000313" key="12">
    <source>
        <dbReference type="Proteomes" id="UP000054350"/>
    </source>
</evidence>
<dbReference type="eggNOG" id="KOG1989">
    <property type="taxonomic scope" value="Eukaryota"/>
</dbReference>
<feature type="region of interest" description="Disordered" evidence="9">
    <location>
        <begin position="476"/>
        <end position="524"/>
    </location>
</feature>
<feature type="region of interest" description="Disordered" evidence="9">
    <location>
        <begin position="783"/>
        <end position="816"/>
    </location>
</feature>
<feature type="compositionally biased region" description="Low complexity" evidence="9">
    <location>
        <begin position="783"/>
        <end position="804"/>
    </location>
</feature>
<dbReference type="EMBL" id="GG745343">
    <property type="protein sequence ID" value="KNE64050.1"/>
    <property type="molecule type" value="Genomic_DNA"/>
</dbReference>
<dbReference type="GO" id="GO:0004674">
    <property type="term" value="F:protein serine/threonine kinase activity"/>
    <property type="evidence" value="ECO:0007669"/>
    <property type="project" value="UniProtKB-KW"/>
</dbReference>
<dbReference type="PROSITE" id="PS50011">
    <property type="entry name" value="PROTEIN_KINASE_DOM"/>
    <property type="match status" value="1"/>
</dbReference>
<dbReference type="InterPro" id="IPR011009">
    <property type="entry name" value="Kinase-like_dom_sf"/>
</dbReference>
<evidence type="ECO:0000256" key="3">
    <source>
        <dbReference type="ARBA" id="ARBA00022679"/>
    </source>
</evidence>
<evidence type="ECO:0000256" key="4">
    <source>
        <dbReference type="ARBA" id="ARBA00022741"/>
    </source>
</evidence>
<feature type="compositionally biased region" description="Low complexity" evidence="9">
    <location>
        <begin position="591"/>
        <end position="602"/>
    </location>
</feature>
<keyword evidence="2" id="KW-0723">Serine/threonine-protein kinase</keyword>
<evidence type="ECO:0000313" key="11">
    <source>
        <dbReference type="EMBL" id="KNE64050.1"/>
    </source>
</evidence>
<feature type="compositionally biased region" description="Acidic residues" evidence="9">
    <location>
        <begin position="987"/>
        <end position="996"/>
    </location>
</feature>
<dbReference type="InterPro" id="IPR008271">
    <property type="entry name" value="Ser/Thr_kinase_AS"/>
</dbReference>
<evidence type="ECO:0000256" key="9">
    <source>
        <dbReference type="SAM" id="MobiDB-lite"/>
    </source>
</evidence>
<dbReference type="EC" id="2.7.11.1" evidence="1"/>
<feature type="region of interest" description="Disordered" evidence="9">
    <location>
        <begin position="564"/>
        <end position="617"/>
    </location>
</feature>
<dbReference type="GO" id="GO:0000147">
    <property type="term" value="P:actin cortical patch assembly"/>
    <property type="evidence" value="ECO:0007669"/>
    <property type="project" value="TreeGrafter"/>
</dbReference>
<keyword evidence="12" id="KW-1185">Reference proteome</keyword>
<dbReference type="Gene3D" id="1.10.510.10">
    <property type="entry name" value="Transferase(Phosphotransferase) domain 1"/>
    <property type="match status" value="1"/>
</dbReference>
<reference evidence="11 12" key="1">
    <citation type="submission" date="2009-11" db="EMBL/GenBank/DDBJ databases">
        <title>Annotation of Allomyces macrogynus ATCC 38327.</title>
        <authorList>
            <consortium name="The Broad Institute Genome Sequencing Platform"/>
            <person name="Russ C."/>
            <person name="Cuomo C."/>
            <person name="Burger G."/>
            <person name="Gray M.W."/>
            <person name="Holland P.W.H."/>
            <person name="King N."/>
            <person name="Lang F.B.F."/>
            <person name="Roger A.J."/>
            <person name="Ruiz-Trillo I."/>
            <person name="Young S.K."/>
            <person name="Zeng Q."/>
            <person name="Gargeya S."/>
            <person name="Fitzgerald M."/>
            <person name="Haas B."/>
            <person name="Abouelleil A."/>
            <person name="Alvarado L."/>
            <person name="Arachchi H.M."/>
            <person name="Berlin A."/>
            <person name="Chapman S.B."/>
            <person name="Gearin G."/>
            <person name="Goldberg J."/>
            <person name="Griggs A."/>
            <person name="Gujja S."/>
            <person name="Hansen M."/>
            <person name="Heiman D."/>
            <person name="Howarth C."/>
            <person name="Larimer J."/>
            <person name="Lui A."/>
            <person name="MacDonald P.J.P."/>
            <person name="McCowen C."/>
            <person name="Montmayeur A."/>
            <person name="Murphy C."/>
            <person name="Neiman D."/>
            <person name="Pearson M."/>
            <person name="Priest M."/>
            <person name="Roberts A."/>
            <person name="Saif S."/>
            <person name="Shea T."/>
            <person name="Sisk P."/>
            <person name="Stolte C."/>
            <person name="Sykes S."/>
            <person name="Wortman J."/>
            <person name="Nusbaum C."/>
            <person name="Birren B."/>
        </authorList>
    </citation>
    <scope>NUCLEOTIDE SEQUENCE [LARGE SCALE GENOMIC DNA]</scope>
    <source>
        <strain evidence="11 12">ATCC 38327</strain>
    </source>
</reference>
<dbReference type="GO" id="GO:0005524">
    <property type="term" value="F:ATP binding"/>
    <property type="evidence" value="ECO:0007669"/>
    <property type="project" value="UniProtKB-KW"/>
</dbReference>
<gene>
    <name evidence="11" type="ORF">AMAG_09108</name>
</gene>
<dbReference type="PROSITE" id="PS00108">
    <property type="entry name" value="PROTEIN_KINASE_ST"/>
    <property type="match status" value="1"/>
</dbReference>
<dbReference type="VEuPathDB" id="FungiDB:AMAG_09108"/>
<organism evidence="11 12">
    <name type="scientific">Allomyces macrogynus (strain ATCC 38327)</name>
    <name type="common">Allomyces javanicus var. macrogynus</name>
    <dbReference type="NCBI Taxonomy" id="578462"/>
    <lineage>
        <taxon>Eukaryota</taxon>
        <taxon>Fungi</taxon>
        <taxon>Fungi incertae sedis</taxon>
        <taxon>Blastocladiomycota</taxon>
        <taxon>Blastocladiomycetes</taxon>
        <taxon>Blastocladiales</taxon>
        <taxon>Blastocladiaceae</taxon>
        <taxon>Allomyces</taxon>
    </lineage>
</organism>
<dbReference type="PANTHER" id="PTHR22967:SF57">
    <property type="entry name" value="AUXILIN, ISOFORM A-RELATED"/>
    <property type="match status" value="1"/>
</dbReference>
<dbReference type="InterPro" id="IPR000719">
    <property type="entry name" value="Prot_kinase_dom"/>
</dbReference>
<dbReference type="Pfam" id="PF00069">
    <property type="entry name" value="Pkinase"/>
    <property type="match status" value="1"/>
</dbReference>
<dbReference type="SUPFAM" id="SSF56112">
    <property type="entry name" value="Protein kinase-like (PK-like)"/>
    <property type="match status" value="1"/>
</dbReference>
<evidence type="ECO:0000256" key="1">
    <source>
        <dbReference type="ARBA" id="ARBA00012513"/>
    </source>
</evidence>
<keyword evidence="6" id="KW-0067">ATP-binding</keyword>
<feature type="domain" description="Protein kinase" evidence="10">
    <location>
        <begin position="16"/>
        <end position="293"/>
    </location>
</feature>
<accession>A0A0L0SNV9</accession>
<feature type="region of interest" description="Disordered" evidence="9">
    <location>
        <begin position="973"/>
        <end position="1005"/>
    </location>
</feature>
<reference evidence="12" key="2">
    <citation type="submission" date="2009-11" db="EMBL/GenBank/DDBJ databases">
        <title>The Genome Sequence of Allomyces macrogynus strain ATCC 38327.</title>
        <authorList>
            <consortium name="The Broad Institute Genome Sequencing Platform"/>
            <person name="Russ C."/>
            <person name="Cuomo C."/>
            <person name="Shea T."/>
            <person name="Young S.K."/>
            <person name="Zeng Q."/>
            <person name="Koehrsen M."/>
            <person name="Haas B."/>
            <person name="Borodovsky M."/>
            <person name="Guigo R."/>
            <person name="Alvarado L."/>
            <person name="Berlin A."/>
            <person name="Borenstein D."/>
            <person name="Chen Z."/>
            <person name="Engels R."/>
            <person name="Freedman E."/>
            <person name="Gellesch M."/>
            <person name="Goldberg J."/>
            <person name="Griggs A."/>
            <person name="Gujja S."/>
            <person name="Heiman D."/>
            <person name="Hepburn T."/>
            <person name="Howarth C."/>
            <person name="Jen D."/>
            <person name="Larson L."/>
            <person name="Lewis B."/>
            <person name="Mehta T."/>
            <person name="Park D."/>
            <person name="Pearson M."/>
            <person name="Roberts A."/>
            <person name="Saif S."/>
            <person name="Shenoy N."/>
            <person name="Sisk P."/>
            <person name="Stolte C."/>
            <person name="Sykes S."/>
            <person name="Walk T."/>
            <person name="White J."/>
            <person name="Yandava C."/>
            <person name="Burger G."/>
            <person name="Gray M.W."/>
            <person name="Holland P.W.H."/>
            <person name="King N."/>
            <person name="Lang F.B.F."/>
            <person name="Roger A.J."/>
            <person name="Ruiz-Trillo I."/>
            <person name="Lander E."/>
            <person name="Nusbaum C."/>
        </authorList>
    </citation>
    <scope>NUCLEOTIDE SEQUENCE [LARGE SCALE GENOMIC DNA]</scope>
    <source>
        <strain evidence="12">ATCC 38327</strain>
    </source>
</reference>
<dbReference type="PANTHER" id="PTHR22967">
    <property type="entry name" value="SERINE/THREONINE PROTEIN KINASE"/>
    <property type="match status" value="1"/>
</dbReference>
<evidence type="ECO:0000259" key="10">
    <source>
        <dbReference type="PROSITE" id="PS50011"/>
    </source>
</evidence>
<protein>
    <recommendedName>
        <fullName evidence="1">non-specific serine/threonine protein kinase</fullName>
        <ecNumber evidence="1">2.7.11.1</ecNumber>
    </recommendedName>
</protein>
<dbReference type="SMART" id="SM00220">
    <property type="entry name" value="S_TKc"/>
    <property type="match status" value="1"/>
</dbReference>
<proteinExistence type="predicted"/>
<evidence type="ECO:0000256" key="7">
    <source>
        <dbReference type="ARBA" id="ARBA00047899"/>
    </source>
</evidence>
<keyword evidence="5 11" id="KW-0418">Kinase</keyword>
<dbReference type="GO" id="GO:0007015">
    <property type="term" value="P:actin filament organization"/>
    <property type="evidence" value="ECO:0007669"/>
    <property type="project" value="TreeGrafter"/>
</dbReference>
<feature type="region of interest" description="Disordered" evidence="9">
    <location>
        <begin position="381"/>
        <end position="447"/>
    </location>
</feature>
<evidence type="ECO:0000256" key="6">
    <source>
        <dbReference type="ARBA" id="ARBA00022840"/>
    </source>
</evidence>
<dbReference type="GO" id="GO:0005737">
    <property type="term" value="C:cytoplasm"/>
    <property type="evidence" value="ECO:0007669"/>
    <property type="project" value="TreeGrafter"/>
</dbReference>